<keyword evidence="7" id="KW-0961">Cell wall biogenesis/degradation</keyword>
<evidence type="ECO:0000256" key="5">
    <source>
        <dbReference type="ARBA" id="ARBA00022801"/>
    </source>
</evidence>
<evidence type="ECO:0000256" key="6">
    <source>
        <dbReference type="ARBA" id="ARBA00023085"/>
    </source>
</evidence>
<comment type="pathway">
    <text evidence="2 10">Glycan metabolism; pectin degradation; 2-dehydro-3-deoxy-D-gluconate from pectin: step 1/5.</text>
</comment>
<keyword evidence="5 10" id="KW-0378">Hydrolase</keyword>
<keyword evidence="11" id="KW-1133">Transmembrane helix</keyword>
<evidence type="ECO:0000256" key="8">
    <source>
        <dbReference type="ARBA" id="ARBA00047928"/>
    </source>
</evidence>
<evidence type="ECO:0000256" key="10">
    <source>
        <dbReference type="RuleBase" id="RU000589"/>
    </source>
</evidence>
<evidence type="ECO:0000256" key="3">
    <source>
        <dbReference type="ARBA" id="ARBA00013229"/>
    </source>
</evidence>
<keyword evidence="6 10" id="KW-0063">Aspartyl esterase</keyword>
<evidence type="ECO:0000256" key="4">
    <source>
        <dbReference type="ARBA" id="ARBA00022525"/>
    </source>
</evidence>
<keyword evidence="11" id="KW-0472">Membrane</keyword>
<comment type="subcellular location">
    <subcellularLocation>
        <location evidence="1">Secreted</location>
    </subcellularLocation>
</comment>
<gene>
    <name evidence="13" type="ORF">RD792_016792</name>
</gene>
<dbReference type="PROSITE" id="PS00503">
    <property type="entry name" value="PECTINESTERASE_2"/>
    <property type="match status" value="1"/>
</dbReference>
<sequence length="357" mass="39617">MAVVRAILVTVAVVFILAATSITVYKIKNKNMPHKPSPDHPVGVLSHYNATVSKTRQGAYRTIMEALAAAPAYSVDKYYIHIEAGLYEERVDVSEQMTNIVFVGDGEEVTKISGSRRYPEFSTIDTATVAIKGNGFIAMFIAFENHAGDGSQAVALMSVSDQSAFYRCTFLGYQDTLYARSSKQFYRECNIYGTVDFIFGSAAAVFQSCNLYSRLPRLITFTAQQKKVINSPSGFVLQNCTLTVAPGLEQQKSGFEAYLGRPWSNYSTVIVMESFLDSIIKPKGWLFWEGRTTDALTYREFGNRGPGAPTNGRVGWQGFKAVTIPSELLSYTVEKFIDGEDWLVHTGIPNTRGFIYE</sequence>
<evidence type="ECO:0000256" key="11">
    <source>
        <dbReference type="SAM" id="Phobius"/>
    </source>
</evidence>
<protein>
    <recommendedName>
        <fullName evidence="3 10">Pectinesterase</fullName>
        <ecNumber evidence="3 10">3.1.1.11</ecNumber>
    </recommendedName>
</protein>
<proteinExistence type="predicted"/>
<organism evidence="13 14">
    <name type="scientific">Penstemon davidsonii</name>
    <dbReference type="NCBI Taxonomy" id="160366"/>
    <lineage>
        <taxon>Eukaryota</taxon>
        <taxon>Viridiplantae</taxon>
        <taxon>Streptophyta</taxon>
        <taxon>Embryophyta</taxon>
        <taxon>Tracheophyta</taxon>
        <taxon>Spermatophyta</taxon>
        <taxon>Magnoliopsida</taxon>
        <taxon>eudicotyledons</taxon>
        <taxon>Gunneridae</taxon>
        <taxon>Pentapetalae</taxon>
        <taxon>asterids</taxon>
        <taxon>lamiids</taxon>
        <taxon>Lamiales</taxon>
        <taxon>Plantaginaceae</taxon>
        <taxon>Cheloneae</taxon>
        <taxon>Penstemon</taxon>
    </lineage>
</organism>
<name>A0ABR0CKW5_9LAMI</name>
<dbReference type="EMBL" id="JAYDYQ010002688">
    <property type="protein sequence ID" value="KAK4477560.1"/>
    <property type="molecule type" value="Genomic_DNA"/>
</dbReference>
<comment type="catalytic activity">
    <reaction evidence="8 10">
        <text>[(1-&gt;4)-alpha-D-galacturonosyl methyl ester](n) + n H2O = [(1-&gt;4)-alpha-D-galacturonosyl](n) + n methanol + n H(+)</text>
        <dbReference type="Rhea" id="RHEA:22380"/>
        <dbReference type="Rhea" id="RHEA-COMP:14570"/>
        <dbReference type="Rhea" id="RHEA-COMP:14573"/>
        <dbReference type="ChEBI" id="CHEBI:15377"/>
        <dbReference type="ChEBI" id="CHEBI:15378"/>
        <dbReference type="ChEBI" id="CHEBI:17790"/>
        <dbReference type="ChEBI" id="CHEBI:140522"/>
        <dbReference type="ChEBI" id="CHEBI:140523"/>
        <dbReference type="EC" id="3.1.1.11"/>
    </reaction>
</comment>
<evidence type="ECO:0000256" key="2">
    <source>
        <dbReference type="ARBA" id="ARBA00005184"/>
    </source>
</evidence>
<dbReference type="InterPro" id="IPR011050">
    <property type="entry name" value="Pectin_lyase_fold/virulence"/>
</dbReference>
<reference evidence="13 14" key="1">
    <citation type="journal article" date="2023" name="bioRxiv">
        <title>Genome report: Whole genome sequence and annotation of Penstemon davidsonii.</title>
        <authorList>
            <person name="Ostevik K.L."/>
            <person name="Alabady M."/>
            <person name="Zhang M."/>
            <person name="Rausher M.D."/>
        </authorList>
    </citation>
    <scope>NUCLEOTIDE SEQUENCE [LARGE SCALE GENOMIC DNA]</scope>
    <source>
        <strain evidence="13">DNT005</strain>
        <tissue evidence="13">Whole leaf</tissue>
    </source>
</reference>
<dbReference type="EC" id="3.1.1.11" evidence="3 10"/>
<keyword evidence="14" id="KW-1185">Reference proteome</keyword>
<dbReference type="InterPro" id="IPR012334">
    <property type="entry name" value="Pectin_lyas_fold"/>
</dbReference>
<feature type="transmembrane region" description="Helical" evidence="11">
    <location>
        <begin position="6"/>
        <end position="25"/>
    </location>
</feature>
<dbReference type="Gene3D" id="2.160.20.10">
    <property type="entry name" value="Single-stranded right-handed beta-helix, Pectin lyase-like"/>
    <property type="match status" value="1"/>
</dbReference>
<dbReference type="Proteomes" id="UP001291926">
    <property type="component" value="Unassembled WGS sequence"/>
</dbReference>
<feature type="active site" evidence="9">
    <location>
        <position position="196"/>
    </location>
</feature>
<evidence type="ECO:0000256" key="1">
    <source>
        <dbReference type="ARBA" id="ARBA00004613"/>
    </source>
</evidence>
<dbReference type="SUPFAM" id="SSF51126">
    <property type="entry name" value="Pectin lyase-like"/>
    <property type="match status" value="1"/>
</dbReference>
<keyword evidence="4" id="KW-0964">Secreted</keyword>
<evidence type="ECO:0000259" key="12">
    <source>
        <dbReference type="Pfam" id="PF01095"/>
    </source>
</evidence>
<evidence type="ECO:0000313" key="13">
    <source>
        <dbReference type="EMBL" id="KAK4477560.1"/>
    </source>
</evidence>
<feature type="domain" description="Pectinesterase catalytic" evidence="12">
    <location>
        <begin position="49"/>
        <end position="340"/>
    </location>
</feature>
<accession>A0ABR0CKW5</accession>
<dbReference type="InterPro" id="IPR033131">
    <property type="entry name" value="Pectinesterase_Asp_AS"/>
</dbReference>
<evidence type="ECO:0000313" key="14">
    <source>
        <dbReference type="Proteomes" id="UP001291926"/>
    </source>
</evidence>
<dbReference type="Pfam" id="PF01095">
    <property type="entry name" value="Pectinesterase"/>
    <property type="match status" value="1"/>
</dbReference>
<keyword evidence="11" id="KW-0812">Transmembrane</keyword>
<evidence type="ECO:0000256" key="9">
    <source>
        <dbReference type="PROSITE-ProRule" id="PRU10040"/>
    </source>
</evidence>
<dbReference type="InterPro" id="IPR000070">
    <property type="entry name" value="Pectinesterase_cat"/>
</dbReference>
<dbReference type="PANTHER" id="PTHR31707">
    <property type="entry name" value="PECTINESTERASE"/>
    <property type="match status" value="1"/>
</dbReference>
<comment type="caution">
    <text evidence="13">The sequence shown here is derived from an EMBL/GenBank/DDBJ whole genome shotgun (WGS) entry which is preliminary data.</text>
</comment>
<evidence type="ECO:0000256" key="7">
    <source>
        <dbReference type="ARBA" id="ARBA00023316"/>
    </source>
</evidence>